<evidence type="ECO:0000259" key="4">
    <source>
        <dbReference type="Pfam" id="PF13472"/>
    </source>
</evidence>
<dbReference type="InterPro" id="IPR036514">
    <property type="entry name" value="SGNH_hydro_sf"/>
</dbReference>
<dbReference type="GO" id="GO:0004806">
    <property type="term" value="F:triacylglycerol lipase activity"/>
    <property type="evidence" value="ECO:0007669"/>
    <property type="project" value="TreeGrafter"/>
</dbReference>
<dbReference type="SUPFAM" id="SSF52266">
    <property type="entry name" value="SGNH hydrolase"/>
    <property type="match status" value="1"/>
</dbReference>
<evidence type="ECO:0000313" key="6">
    <source>
        <dbReference type="Proteomes" id="UP000622552"/>
    </source>
</evidence>
<dbReference type="PANTHER" id="PTHR37981">
    <property type="entry name" value="LIPASE 2"/>
    <property type="match status" value="1"/>
</dbReference>
<evidence type="ECO:0000256" key="1">
    <source>
        <dbReference type="PIRSR" id="PIRSR637460-1"/>
    </source>
</evidence>
<keyword evidence="3" id="KW-0732">Signal</keyword>
<dbReference type="GO" id="GO:0019433">
    <property type="term" value="P:triglyceride catabolic process"/>
    <property type="evidence" value="ECO:0007669"/>
    <property type="project" value="TreeGrafter"/>
</dbReference>
<feature type="disulfide bond" evidence="2">
    <location>
        <begin position="135"/>
        <end position="146"/>
    </location>
</feature>
<feature type="disulfide bond" evidence="2">
    <location>
        <begin position="212"/>
        <end position="258"/>
    </location>
</feature>
<dbReference type="PANTHER" id="PTHR37981:SF1">
    <property type="entry name" value="SGNH HYDROLASE-TYPE ESTERASE DOMAIN-CONTAINING PROTEIN"/>
    <property type="match status" value="1"/>
</dbReference>
<comment type="caution">
    <text evidence="5">The sequence shown here is derived from an EMBL/GenBank/DDBJ whole genome shotgun (WGS) entry which is preliminary data.</text>
</comment>
<dbReference type="CDD" id="cd01823">
    <property type="entry name" value="SEST_like"/>
    <property type="match status" value="1"/>
</dbReference>
<keyword evidence="6" id="KW-1185">Reference proteome</keyword>
<protein>
    <submittedName>
        <fullName evidence="5">Lysophospholipase L1-like esterase</fullName>
    </submittedName>
</protein>
<evidence type="ECO:0000256" key="3">
    <source>
        <dbReference type="SAM" id="SignalP"/>
    </source>
</evidence>
<feature type="disulfide bond" evidence="2">
    <location>
        <begin position="59"/>
        <end position="82"/>
    </location>
</feature>
<feature type="chain" id="PRO_5035316969" evidence="3">
    <location>
        <begin position="23"/>
        <end position="341"/>
    </location>
</feature>
<dbReference type="InterPro" id="IPR037460">
    <property type="entry name" value="SEST-like"/>
</dbReference>
<organism evidence="5 6">
    <name type="scientific">Longispora fulva</name>
    <dbReference type="NCBI Taxonomy" id="619741"/>
    <lineage>
        <taxon>Bacteria</taxon>
        <taxon>Bacillati</taxon>
        <taxon>Actinomycetota</taxon>
        <taxon>Actinomycetes</taxon>
        <taxon>Micromonosporales</taxon>
        <taxon>Micromonosporaceae</taxon>
        <taxon>Longispora</taxon>
    </lineage>
</organism>
<feature type="domain" description="SGNH hydrolase-type esterase" evidence="4">
    <location>
        <begin position="37"/>
        <end position="305"/>
    </location>
</feature>
<proteinExistence type="predicted"/>
<gene>
    <name evidence="5" type="ORF">IW245_007221</name>
</gene>
<sequence>MRTRLALLPLAALLLTPGVALAVPPPAAPPPLDAVVALGDSIASGEGAGDYHDGANADCHRSNHAQLAAAGIPGANVVNLACSGAETADVLVRGQGGEKPQVQALREAAEQYRIRLVLITVGANDAGFTEIVTDCAVGYALTTASCKDDWAPKVADRLTALRPRLDSVLAQVRGVLADTGQGDARIVLQSYPSPLPVHNRWDSRFSRVLHGCPFHDDDAAWARGTFVPLLAATMRDAAQAAAVDFLDLTAAMDDREVCSPGDEPKWTRGISLRLKADGTPEAGPGRSPEGVISRESLHPNELGHAMLGQCLAGYWSQPTSGVCHREQDGLRFLPVPINGAP</sequence>
<feature type="signal peptide" evidence="3">
    <location>
        <begin position="1"/>
        <end position="22"/>
    </location>
</feature>
<dbReference type="Pfam" id="PF13472">
    <property type="entry name" value="Lipase_GDSL_2"/>
    <property type="match status" value="1"/>
</dbReference>
<name>A0A8J7KTR4_9ACTN</name>
<reference evidence="5" key="1">
    <citation type="submission" date="2020-11" db="EMBL/GenBank/DDBJ databases">
        <title>Sequencing the genomes of 1000 actinobacteria strains.</title>
        <authorList>
            <person name="Klenk H.-P."/>
        </authorList>
    </citation>
    <scope>NUCLEOTIDE SEQUENCE</scope>
    <source>
        <strain evidence="5">DSM 45356</strain>
    </source>
</reference>
<dbReference type="InterPro" id="IPR013830">
    <property type="entry name" value="SGNH_hydro"/>
</dbReference>
<dbReference type="RefSeq" id="WP_197007508.1">
    <property type="nucleotide sequence ID" value="NZ_BONS01000019.1"/>
</dbReference>
<feature type="active site" evidence="1">
    <location>
        <position position="298"/>
    </location>
</feature>
<keyword evidence="2" id="KW-1015">Disulfide bond</keyword>
<evidence type="ECO:0000256" key="2">
    <source>
        <dbReference type="PIRSR" id="PIRSR637460-2"/>
    </source>
</evidence>
<dbReference type="AlphaFoldDB" id="A0A8J7KTR4"/>
<evidence type="ECO:0000313" key="5">
    <source>
        <dbReference type="EMBL" id="MBG6141027.1"/>
    </source>
</evidence>
<dbReference type="Proteomes" id="UP000622552">
    <property type="component" value="Unassembled WGS sequence"/>
</dbReference>
<feature type="active site" description="Nucleophile" evidence="1">
    <location>
        <position position="41"/>
    </location>
</feature>
<dbReference type="EMBL" id="JADOUF010000001">
    <property type="protein sequence ID" value="MBG6141027.1"/>
    <property type="molecule type" value="Genomic_DNA"/>
</dbReference>
<accession>A0A8J7KTR4</accession>
<dbReference type="Gene3D" id="3.40.50.1110">
    <property type="entry name" value="SGNH hydrolase"/>
    <property type="match status" value="1"/>
</dbReference>